<dbReference type="Pfam" id="PF20519">
    <property type="entry name" value="Polycystin_dom"/>
    <property type="match status" value="1"/>
</dbReference>
<feature type="domain" description="EF-hand" evidence="23">
    <location>
        <begin position="632"/>
        <end position="667"/>
    </location>
</feature>
<keyword evidence="9 22" id="KW-1133">Transmembrane helix</keyword>
<evidence type="ECO:0000256" key="9">
    <source>
        <dbReference type="ARBA" id="ARBA00022989"/>
    </source>
</evidence>
<keyword evidence="18" id="KW-0479">Metal-binding</keyword>
<evidence type="ECO:0000256" key="6">
    <source>
        <dbReference type="ARBA" id="ARBA00022475"/>
    </source>
</evidence>
<evidence type="ECO:0000256" key="14">
    <source>
        <dbReference type="ARBA" id="ARBA00023180"/>
    </source>
</evidence>
<protein>
    <submittedName>
        <fullName evidence="25">Polycystin-2 isoform X1</fullName>
    </submittedName>
</protein>
<feature type="region of interest" description="Disordered" evidence="21">
    <location>
        <begin position="1"/>
        <end position="94"/>
    </location>
</feature>
<name>A0A1S3K9X5_LINAN</name>
<keyword evidence="14" id="KW-0325">Glycoprotein</keyword>
<feature type="transmembrane region" description="Helical" evidence="22">
    <location>
        <begin position="135"/>
        <end position="160"/>
    </location>
</feature>
<feature type="transmembrane region" description="Helical" evidence="22">
    <location>
        <begin position="470"/>
        <end position="489"/>
    </location>
</feature>
<evidence type="ECO:0000256" key="17">
    <source>
        <dbReference type="ARBA" id="ARBA00023329"/>
    </source>
</evidence>
<dbReference type="GeneID" id="106180089"/>
<keyword evidence="5" id="KW-0813">Transport</keyword>
<comment type="subcellular location">
    <subcellularLocation>
        <location evidence="3">Cell membrane</location>
        <topology evidence="3">Multi-pass membrane protein</topology>
    </subcellularLocation>
    <subcellularLocation>
        <location evidence="1">Cell projection</location>
        <location evidence="1">Cilium</location>
    </subcellularLocation>
    <subcellularLocation>
        <location evidence="2">Cytoplasmic vesicle</location>
    </subcellularLocation>
</comment>
<dbReference type="AlphaFoldDB" id="A0A1S3K9X5"/>
<dbReference type="Pfam" id="PF08016">
    <property type="entry name" value="PKD_channel"/>
    <property type="match status" value="1"/>
</dbReference>
<feature type="transmembrane region" description="Helical" evidence="22">
    <location>
        <begin position="420"/>
        <end position="441"/>
    </location>
</feature>
<reference evidence="25" key="1">
    <citation type="submission" date="2025-08" db="UniProtKB">
        <authorList>
            <consortium name="RefSeq"/>
        </authorList>
    </citation>
    <scope>IDENTIFICATION</scope>
    <source>
        <tissue evidence="25">Gonads</tissue>
    </source>
</reference>
<dbReference type="GO" id="GO:0031410">
    <property type="term" value="C:cytoplasmic vesicle"/>
    <property type="evidence" value="ECO:0007669"/>
    <property type="project" value="UniProtKB-SubCell"/>
</dbReference>
<dbReference type="PROSITE" id="PS50222">
    <property type="entry name" value="EF_HAND_2"/>
    <property type="match status" value="2"/>
</dbReference>
<proteinExistence type="inferred from homology"/>
<dbReference type="Gene3D" id="1.10.287.70">
    <property type="match status" value="1"/>
</dbReference>
<feature type="disulfide bond" evidence="19">
    <location>
        <begin position="242"/>
        <end position="255"/>
    </location>
</feature>
<dbReference type="Proteomes" id="UP000085678">
    <property type="component" value="Unplaced"/>
</dbReference>
<dbReference type="InterPro" id="IPR002048">
    <property type="entry name" value="EF_hand_dom"/>
</dbReference>
<comment type="similarity">
    <text evidence="4">Belongs to the polycystin family.</text>
</comment>
<accession>A0A1S3K9X5</accession>
<keyword evidence="24" id="KW-1185">Reference proteome</keyword>
<keyword evidence="18" id="KW-0106">Calcium</keyword>
<evidence type="ECO:0000313" key="24">
    <source>
        <dbReference type="Proteomes" id="UP000085678"/>
    </source>
</evidence>
<dbReference type="STRING" id="7574.A0A1S3K9X5"/>
<dbReference type="Gene3D" id="1.10.238.10">
    <property type="entry name" value="EF-hand"/>
    <property type="match status" value="1"/>
</dbReference>
<dbReference type="SMART" id="SM00054">
    <property type="entry name" value="EFh"/>
    <property type="match status" value="2"/>
</dbReference>
<evidence type="ECO:0000256" key="1">
    <source>
        <dbReference type="ARBA" id="ARBA00004138"/>
    </source>
</evidence>
<keyword evidence="13" id="KW-1015">Disulfide bond</keyword>
<feature type="compositionally biased region" description="Basic and acidic residues" evidence="21">
    <location>
        <begin position="790"/>
        <end position="809"/>
    </location>
</feature>
<feature type="compositionally biased region" description="Basic and acidic residues" evidence="21">
    <location>
        <begin position="843"/>
        <end position="852"/>
    </location>
</feature>
<dbReference type="PANTHER" id="PTHR10877:SF183">
    <property type="entry name" value="AT14535P-RELATED"/>
    <property type="match status" value="1"/>
</dbReference>
<keyword evidence="11 18" id="KW-0406">Ion transport</keyword>
<dbReference type="RefSeq" id="XP_013419430.1">
    <property type="nucleotide sequence ID" value="XM_013563976.2"/>
</dbReference>
<feature type="domain" description="EF-hand" evidence="23">
    <location>
        <begin position="668"/>
        <end position="701"/>
    </location>
</feature>
<evidence type="ECO:0000256" key="22">
    <source>
        <dbReference type="SAM" id="Phobius"/>
    </source>
</evidence>
<sequence length="852" mass="97714">MSAKSKRSPRGSNSNLTEADEAEMDRIVGRPDSARSRKSAWDEDGGMDNMGFDRPSSARSYREEEEVGRIETTDDLFPTDTSMDEKKKAEEAAPPSGCCGKFLGGIRSMWATRQLQFEESTKNQELYIKTTLRELIVYILFLVILMVLTFGMTSSNMYYYTKVMSELFLDNSFNSNGQTFRSISNLGDYWQFARGPLMDGLYWETWYNNRNVSQDELGFIFYENKLLGVPRIRQLKVKNGSCKVESNFGHVIDDCYGPYASGDEDKSTFGKANGTAWSYQTSEQLDGSGHYGILTRYEGGGYVQKLSTTKAKSLAIVDDLKQNLWLTRGTRAVFTDFTVYNANINLFCVIRLLVEYPATGGALSSWSFRTIKLIRYVSVGDYFVMACECIFILFIIYYIIEEVLEIKKHKVEYFKHFWNVVDILVLVISSVCIAFSIYRTIAVDTMLEKLLENPEEFPDFEFLSFWQMQFNSAVAVAVFFAWVKVFKYISFNKTMTQLSSTLSRCAGDLAGFLVMFCIMFFAFAQLGVLVFGAVIRDFSNFWNAVFTLFRIILGDFDFNSLQDFDKFLGPLYFFCYVFFVFLILLNMFLAIINDTYADVKSDIALQKNDFEMTDYFKKGYQKMMDKLNFKRDKIVDIQKALASADMDNDMVVDFDEWRTELKKRGYADTEIEALFAKYDVDGDRTLDESEQKQMAVELEGQKAKLDEEENEIEKDKEMAQAGRKMGVTVEEFSVLQRRVDRMEHSIGSIVSKIDAVLVKLEAMEKAKLKRRETMAKILDSITEADGLDDEEKRDQMERLVRDELDKWDQDIETNSTGASSGSDRSRTASSRPPSSGYVGDRVYQNRKDSSPV</sequence>
<evidence type="ECO:0000256" key="21">
    <source>
        <dbReference type="SAM" id="MobiDB-lite"/>
    </source>
</evidence>
<keyword evidence="7 18" id="KW-0107">Calcium channel</keyword>
<evidence type="ECO:0000256" key="8">
    <source>
        <dbReference type="ARBA" id="ARBA00022692"/>
    </source>
</evidence>
<dbReference type="GO" id="GO:0005886">
    <property type="term" value="C:plasma membrane"/>
    <property type="evidence" value="ECO:0007669"/>
    <property type="project" value="UniProtKB-SubCell"/>
</dbReference>
<dbReference type="InterPro" id="IPR046791">
    <property type="entry name" value="Polycystin_dom"/>
</dbReference>
<dbReference type="InterPro" id="IPR003915">
    <property type="entry name" value="PKD_2"/>
</dbReference>
<dbReference type="KEGG" id="lak:106180089"/>
<feature type="binding site" evidence="18">
    <location>
        <position position="690"/>
    </location>
    <ligand>
        <name>Ca(2+)</name>
        <dbReference type="ChEBI" id="CHEBI:29108"/>
        <label>2</label>
    </ligand>
</feature>
<dbReference type="FunFam" id="1.10.287.70:FF:000055">
    <property type="entry name" value="Polycystic kidney disease 2-like 1"/>
    <property type="match status" value="1"/>
</dbReference>
<feature type="binding site" evidence="18">
    <location>
        <position position="683"/>
    </location>
    <ligand>
        <name>Ca(2+)</name>
        <dbReference type="ChEBI" id="CHEBI:29108"/>
        <label>2</label>
    </ligand>
</feature>
<dbReference type="GO" id="GO:0005509">
    <property type="term" value="F:calcium ion binding"/>
    <property type="evidence" value="ECO:0007669"/>
    <property type="project" value="InterPro"/>
</dbReference>
<dbReference type="InterPro" id="IPR051223">
    <property type="entry name" value="Polycystin"/>
</dbReference>
<evidence type="ECO:0000256" key="4">
    <source>
        <dbReference type="ARBA" id="ARBA00007200"/>
    </source>
</evidence>
<keyword evidence="12 22" id="KW-0472">Membrane</keyword>
<evidence type="ECO:0000256" key="10">
    <source>
        <dbReference type="ARBA" id="ARBA00023054"/>
    </source>
</evidence>
<dbReference type="PRINTS" id="PR01433">
    <property type="entry name" value="POLYCYSTIN2"/>
</dbReference>
<keyword evidence="10 20" id="KW-0175">Coiled coil</keyword>
<keyword evidence="6" id="KW-1003">Cell membrane</keyword>
<evidence type="ECO:0000256" key="19">
    <source>
        <dbReference type="PIRSR" id="PIRSR603915-2"/>
    </source>
</evidence>
<dbReference type="InParanoid" id="A0A1S3K9X5"/>
<dbReference type="SUPFAM" id="SSF81324">
    <property type="entry name" value="Voltage-gated potassium channels"/>
    <property type="match status" value="1"/>
</dbReference>
<evidence type="ECO:0000256" key="12">
    <source>
        <dbReference type="ARBA" id="ARBA00023136"/>
    </source>
</evidence>
<dbReference type="InterPro" id="IPR011992">
    <property type="entry name" value="EF-hand-dom_pair"/>
</dbReference>
<feature type="binding site" evidence="18">
    <location>
        <position position="681"/>
    </location>
    <ligand>
        <name>Ca(2+)</name>
        <dbReference type="ChEBI" id="CHEBI:29108"/>
        <label>2</label>
    </ligand>
</feature>
<keyword evidence="17" id="KW-0968">Cytoplasmic vesicle</keyword>
<dbReference type="SUPFAM" id="SSF47473">
    <property type="entry name" value="EF-hand"/>
    <property type="match status" value="1"/>
</dbReference>
<dbReference type="GO" id="GO:0050982">
    <property type="term" value="P:detection of mechanical stimulus"/>
    <property type="evidence" value="ECO:0007669"/>
    <property type="project" value="TreeGrafter"/>
</dbReference>
<organism evidence="24 25">
    <name type="scientific">Lingula anatina</name>
    <name type="common">Brachiopod</name>
    <name type="synonym">Lingula unguis</name>
    <dbReference type="NCBI Taxonomy" id="7574"/>
    <lineage>
        <taxon>Eukaryota</taxon>
        <taxon>Metazoa</taxon>
        <taxon>Spiralia</taxon>
        <taxon>Lophotrochozoa</taxon>
        <taxon>Brachiopoda</taxon>
        <taxon>Linguliformea</taxon>
        <taxon>Lingulata</taxon>
        <taxon>Lingulida</taxon>
        <taxon>Linguloidea</taxon>
        <taxon>Lingulidae</taxon>
        <taxon>Lingula</taxon>
    </lineage>
</organism>
<evidence type="ECO:0000256" key="5">
    <source>
        <dbReference type="ARBA" id="ARBA00022448"/>
    </source>
</evidence>
<feature type="transmembrane region" description="Helical" evidence="22">
    <location>
        <begin position="382"/>
        <end position="400"/>
    </location>
</feature>
<feature type="transmembrane region" description="Helical" evidence="22">
    <location>
        <begin position="571"/>
        <end position="592"/>
    </location>
</feature>
<dbReference type="Gene3D" id="1.20.5.340">
    <property type="match status" value="1"/>
</dbReference>
<keyword evidence="18" id="KW-0109">Calcium transport</keyword>
<evidence type="ECO:0000256" key="3">
    <source>
        <dbReference type="ARBA" id="ARBA00004651"/>
    </source>
</evidence>
<dbReference type="PANTHER" id="PTHR10877">
    <property type="entry name" value="POLYCYSTIN FAMILY MEMBER"/>
    <property type="match status" value="1"/>
</dbReference>
<dbReference type="OrthoDB" id="444119at2759"/>
<evidence type="ECO:0000256" key="7">
    <source>
        <dbReference type="ARBA" id="ARBA00022673"/>
    </source>
</evidence>
<evidence type="ECO:0000259" key="23">
    <source>
        <dbReference type="PROSITE" id="PS50222"/>
    </source>
</evidence>
<evidence type="ECO:0000256" key="2">
    <source>
        <dbReference type="ARBA" id="ARBA00004541"/>
    </source>
</evidence>
<keyword evidence="16 18" id="KW-0407">Ion channel</keyword>
<evidence type="ECO:0000256" key="16">
    <source>
        <dbReference type="ARBA" id="ARBA00023303"/>
    </source>
</evidence>
<dbReference type="GO" id="GO:0005262">
    <property type="term" value="F:calcium channel activity"/>
    <property type="evidence" value="ECO:0007669"/>
    <property type="project" value="UniProtKB-KW"/>
</dbReference>
<dbReference type="FunCoup" id="A0A1S3K9X5">
    <property type="interactions" value="181"/>
</dbReference>
<evidence type="ECO:0000256" key="15">
    <source>
        <dbReference type="ARBA" id="ARBA00023273"/>
    </source>
</evidence>
<feature type="compositionally biased region" description="Low complexity" evidence="21">
    <location>
        <begin position="815"/>
        <end position="835"/>
    </location>
</feature>
<keyword evidence="8 22" id="KW-0812">Transmembrane</keyword>
<feature type="compositionally biased region" description="Basic and acidic residues" evidence="21">
    <location>
        <begin position="24"/>
        <end position="41"/>
    </location>
</feature>
<keyword evidence="15" id="KW-0966">Cell projection</keyword>
<evidence type="ECO:0000256" key="13">
    <source>
        <dbReference type="ARBA" id="ARBA00023157"/>
    </source>
</evidence>
<evidence type="ECO:0000256" key="18">
    <source>
        <dbReference type="PIRSR" id="PIRSR603915-1"/>
    </source>
</evidence>
<dbReference type="FunFam" id="1.20.5.340:FF:000020">
    <property type="entry name" value="polycystin-2 isoform X1"/>
    <property type="match status" value="1"/>
</dbReference>
<evidence type="ECO:0000256" key="20">
    <source>
        <dbReference type="SAM" id="Coils"/>
    </source>
</evidence>
<evidence type="ECO:0000313" key="25">
    <source>
        <dbReference type="RefSeq" id="XP_013419430.1"/>
    </source>
</evidence>
<feature type="binding site" evidence="18">
    <location>
        <position position="679"/>
    </location>
    <ligand>
        <name>Ca(2+)</name>
        <dbReference type="ChEBI" id="CHEBI:29108"/>
        <label>2</label>
    </ligand>
</feature>
<dbReference type="InterPro" id="IPR013122">
    <property type="entry name" value="PKD1_2_channel"/>
</dbReference>
<feature type="region of interest" description="Disordered" evidence="21">
    <location>
        <begin position="788"/>
        <end position="852"/>
    </location>
</feature>
<evidence type="ECO:0000256" key="11">
    <source>
        <dbReference type="ARBA" id="ARBA00023065"/>
    </source>
</evidence>
<gene>
    <name evidence="25" type="primary">LOC106180089</name>
</gene>
<dbReference type="GO" id="GO:0005929">
    <property type="term" value="C:cilium"/>
    <property type="evidence" value="ECO:0007669"/>
    <property type="project" value="UniProtKB-SubCell"/>
</dbReference>
<feature type="coiled-coil region" evidence="20">
    <location>
        <begin position="688"/>
        <end position="725"/>
    </location>
</feature>
<feature type="transmembrane region" description="Helical" evidence="22">
    <location>
        <begin position="509"/>
        <end position="535"/>
    </location>
</feature>